<keyword evidence="3" id="KW-1185">Reference proteome</keyword>
<dbReference type="Proteomes" id="UP000541969">
    <property type="component" value="Unassembled WGS sequence"/>
</dbReference>
<keyword evidence="2" id="KW-0456">Lyase</keyword>
<evidence type="ECO:0000259" key="1">
    <source>
        <dbReference type="PROSITE" id="PS51819"/>
    </source>
</evidence>
<reference evidence="2 3" key="1">
    <citation type="submission" date="2020-07" db="EMBL/GenBank/DDBJ databases">
        <title>Sequencing the genomes of 1000 actinobacteria strains.</title>
        <authorList>
            <person name="Klenk H.-P."/>
        </authorList>
    </citation>
    <scope>NUCLEOTIDE SEQUENCE [LARGE SCALE GENOMIC DNA]</scope>
    <source>
        <strain evidence="2 3">DSM 104001</strain>
    </source>
</reference>
<dbReference type="Pfam" id="PF00903">
    <property type="entry name" value="Glyoxalase"/>
    <property type="match status" value="1"/>
</dbReference>
<dbReference type="GO" id="GO:0016829">
    <property type="term" value="F:lyase activity"/>
    <property type="evidence" value="ECO:0007669"/>
    <property type="project" value="UniProtKB-KW"/>
</dbReference>
<name>A0A853C9X9_9ACTN</name>
<dbReference type="EMBL" id="JACBZT010000001">
    <property type="protein sequence ID" value="NYJ03816.1"/>
    <property type="molecule type" value="Genomic_DNA"/>
</dbReference>
<accession>A0A853C9X9</accession>
<dbReference type="InterPro" id="IPR029068">
    <property type="entry name" value="Glyas_Bleomycin-R_OHBP_Dase"/>
</dbReference>
<sequence>MTDVPKPFGMTLQVQVDDLERARRFFCLVLGRAPEFDPQGGDVLAWRVGDGETWLEVVGVTGPVRPLVTRVRFGIDDLNAARATVEAAGTPVSAATSLPGLARWADFTDPWGNQLGFYEVLDAG</sequence>
<feature type="domain" description="VOC" evidence="1">
    <location>
        <begin position="7"/>
        <end position="120"/>
    </location>
</feature>
<dbReference type="InterPro" id="IPR037523">
    <property type="entry name" value="VOC_core"/>
</dbReference>
<dbReference type="RefSeq" id="WP_179714608.1">
    <property type="nucleotide sequence ID" value="NZ_JACBZT010000001.1"/>
</dbReference>
<organism evidence="2 3">
    <name type="scientific">Petropleomorpha daqingensis</name>
    <dbReference type="NCBI Taxonomy" id="2026353"/>
    <lineage>
        <taxon>Bacteria</taxon>
        <taxon>Bacillati</taxon>
        <taxon>Actinomycetota</taxon>
        <taxon>Actinomycetes</taxon>
        <taxon>Geodermatophilales</taxon>
        <taxon>Geodermatophilaceae</taxon>
        <taxon>Petropleomorpha</taxon>
    </lineage>
</organism>
<dbReference type="InterPro" id="IPR004360">
    <property type="entry name" value="Glyas_Fos-R_dOase_dom"/>
</dbReference>
<gene>
    <name evidence="2" type="ORF">GGQ55_000094</name>
</gene>
<protein>
    <submittedName>
        <fullName evidence="2">Putative enzyme related to lactoylglutathione lyase</fullName>
    </submittedName>
</protein>
<dbReference type="AlphaFoldDB" id="A0A853C9X9"/>
<evidence type="ECO:0000313" key="2">
    <source>
        <dbReference type="EMBL" id="NYJ03816.1"/>
    </source>
</evidence>
<evidence type="ECO:0000313" key="3">
    <source>
        <dbReference type="Proteomes" id="UP000541969"/>
    </source>
</evidence>
<comment type="caution">
    <text evidence="2">The sequence shown here is derived from an EMBL/GenBank/DDBJ whole genome shotgun (WGS) entry which is preliminary data.</text>
</comment>
<dbReference type="SUPFAM" id="SSF54593">
    <property type="entry name" value="Glyoxalase/Bleomycin resistance protein/Dihydroxybiphenyl dioxygenase"/>
    <property type="match status" value="1"/>
</dbReference>
<proteinExistence type="predicted"/>
<dbReference type="PROSITE" id="PS51819">
    <property type="entry name" value="VOC"/>
    <property type="match status" value="1"/>
</dbReference>
<dbReference type="Gene3D" id="3.10.180.10">
    <property type="entry name" value="2,3-Dihydroxybiphenyl 1,2-Dioxygenase, domain 1"/>
    <property type="match status" value="1"/>
</dbReference>